<accession>A0A0J8CA38</accession>
<evidence type="ECO:0000313" key="2">
    <source>
        <dbReference type="Proteomes" id="UP000037432"/>
    </source>
</evidence>
<dbReference type="RefSeq" id="WP_048581225.1">
    <property type="nucleotide sequence ID" value="NZ_LFNT01000011.1"/>
</dbReference>
<gene>
    <name evidence="1" type="ORF">ACM01_12425</name>
</gene>
<dbReference type="AlphaFoldDB" id="A0A0J8CA38"/>
<reference evidence="1 2" key="1">
    <citation type="submission" date="2015-06" db="EMBL/GenBank/DDBJ databases">
        <authorList>
            <person name="Ju K.-S."/>
            <person name="Doroghazi J.R."/>
            <person name="Metcalf W.W."/>
        </authorList>
    </citation>
    <scope>NUCLEOTIDE SEQUENCE [LARGE SCALE GENOMIC DNA]</scope>
    <source>
        <strain evidence="1 2">NRRL 3414</strain>
    </source>
</reference>
<sequence length="142" mass="15446">MNERIAAPWIPTWIPATGHSLRLAGIHFDAVRVRGAAGERVASELISATYFAAGPVVQEFVGERSMYFLLPPQTASAFRWPSGVRALTRGDSTLAYVGVPALAGMTWPLGWRSEPSERVPFVAGELLWDVVTQVVGRVGARR</sequence>
<organism evidence="1 2">
    <name type="scientific">Streptomyces viridochromogenes</name>
    <dbReference type="NCBI Taxonomy" id="1938"/>
    <lineage>
        <taxon>Bacteria</taxon>
        <taxon>Bacillati</taxon>
        <taxon>Actinomycetota</taxon>
        <taxon>Actinomycetes</taxon>
        <taxon>Kitasatosporales</taxon>
        <taxon>Streptomycetaceae</taxon>
        <taxon>Streptomyces</taxon>
    </lineage>
</organism>
<name>A0A0J8CA38_STRVR</name>
<evidence type="ECO:0000313" key="1">
    <source>
        <dbReference type="EMBL" id="KMS74730.1"/>
    </source>
</evidence>
<dbReference type="PATRIC" id="fig|1938.3.peg.940"/>
<dbReference type="EMBL" id="LFNT01000011">
    <property type="protein sequence ID" value="KMS74730.1"/>
    <property type="molecule type" value="Genomic_DNA"/>
</dbReference>
<dbReference type="Proteomes" id="UP000037432">
    <property type="component" value="Unassembled WGS sequence"/>
</dbReference>
<proteinExistence type="predicted"/>
<comment type="caution">
    <text evidence="1">The sequence shown here is derived from an EMBL/GenBank/DDBJ whole genome shotgun (WGS) entry which is preliminary data.</text>
</comment>
<protein>
    <submittedName>
        <fullName evidence="1">Uncharacterized protein</fullName>
    </submittedName>
</protein>